<comment type="caution">
    <text evidence="2">The sequence shown here is derived from an EMBL/GenBank/DDBJ whole genome shotgun (WGS) entry which is preliminary data.</text>
</comment>
<evidence type="ECO:0000313" key="3">
    <source>
        <dbReference type="Proteomes" id="UP001596321"/>
    </source>
</evidence>
<proteinExistence type="predicted"/>
<feature type="compositionally biased region" description="Low complexity" evidence="1">
    <location>
        <begin position="62"/>
        <end position="71"/>
    </location>
</feature>
<protein>
    <submittedName>
        <fullName evidence="2">Uncharacterized protein</fullName>
    </submittedName>
</protein>
<dbReference type="Proteomes" id="UP001596321">
    <property type="component" value="Unassembled WGS sequence"/>
</dbReference>
<dbReference type="Gene3D" id="1.10.10.10">
    <property type="entry name" value="Winged helix-like DNA-binding domain superfamily/Winged helix DNA-binding domain"/>
    <property type="match status" value="1"/>
</dbReference>
<feature type="region of interest" description="Disordered" evidence="1">
    <location>
        <begin position="55"/>
        <end position="82"/>
    </location>
</feature>
<dbReference type="InterPro" id="IPR036388">
    <property type="entry name" value="WH-like_DNA-bd_sf"/>
</dbReference>
<accession>A0ABW1XRW8</accession>
<reference evidence="3" key="1">
    <citation type="journal article" date="2019" name="Int. J. Syst. Evol. Microbiol.">
        <title>The Global Catalogue of Microorganisms (GCM) 10K type strain sequencing project: providing services to taxonomists for standard genome sequencing and annotation.</title>
        <authorList>
            <consortium name="The Broad Institute Genomics Platform"/>
            <consortium name="The Broad Institute Genome Sequencing Center for Infectious Disease"/>
            <person name="Wu L."/>
            <person name="Ma J."/>
        </authorList>
    </citation>
    <scope>NUCLEOTIDE SEQUENCE [LARGE SCALE GENOMIC DNA]</scope>
    <source>
        <strain evidence="3">JCM 4504</strain>
    </source>
</reference>
<name>A0ABW1XRW8_STRPL</name>
<dbReference type="EMBL" id="JBHSUW010000001">
    <property type="protein sequence ID" value="MFC6500451.1"/>
    <property type="molecule type" value="Genomic_DNA"/>
</dbReference>
<dbReference type="RefSeq" id="WP_386453849.1">
    <property type="nucleotide sequence ID" value="NZ_JBHSUW010000001.1"/>
</dbReference>
<evidence type="ECO:0000313" key="2">
    <source>
        <dbReference type="EMBL" id="MFC6500451.1"/>
    </source>
</evidence>
<keyword evidence="3" id="KW-1185">Reference proteome</keyword>
<gene>
    <name evidence="2" type="ORF">ACFQFF_02185</name>
</gene>
<evidence type="ECO:0000256" key="1">
    <source>
        <dbReference type="SAM" id="MobiDB-lite"/>
    </source>
</evidence>
<organism evidence="2 3">
    <name type="scientific">Streptomyces plicatus</name>
    <dbReference type="NCBI Taxonomy" id="1922"/>
    <lineage>
        <taxon>Bacteria</taxon>
        <taxon>Bacillati</taxon>
        <taxon>Actinomycetota</taxon>
        <taxon>Actinomycetes</taxon>
        <taxon>Kitasatosporales</taxon>
        <taxon>Streptomycetaceae</taxon>
        <taxon>Streptomyces</taxon>
        <taxon>Streptomyces rochei group</taxon>
    </lineage>
</organism>
<sequence>MAQEDPGHCSPVDALGGLGPLARQLNQVHNRLWHERVHQDVTGPQFTVLSLLDAHGDMDQGPSARSPVSTSRPPPRCSNGCAAGGCWTSPGMRATAGARW</sequence>